<keyword evidence="5" id="KW-1185">Reference proteome</keyword>
<keyword evidence="1" id="KW-0472">Membrane</keyword>
<sequence>GGPNLWLLKSVFLVWLTSHSCLRKTANTVNVEETETLECSILSGSQTKTCPGELQVFWFRARSSNSYPEIVFTSGVPQDVCMKKHDRKCVYSFSKNVSISETGTYYCALATCGEILFGDGTTLGVGKIFIFLPKLKCSFKTSLKKFFLFVSFLDQSLNSSFITLVTLKICLIISVILHITIACYLSIKKAKKQIKGEVYLLNSV</sequence>
<reference evidence="4" key="2">
    <citation type="submission" date="2025-09" db="UniProtKB">
        <authorList>
            <consortium name="Ensembl"/>
        </authorList>
    </citation>
    <scope>IDENTIFICATION</scope>
</reference>
<dbReference type="OMA" id="HITIACY"/>
<organism evidence="4 5">
    <name type="scientific">Cyprinodon variegatus</name>
    <name type="common">Sheepshead minnow</name>
    <dbReference type="NCBI Taxonomy" id="28743"/>
    <lineage>
        <taxon>Eukaryota</taxon>
        <taxon>Metazoa</taxon>
        <taxon>Chordata</taxon>
        <taxon>Craniata</taxon>
        <taxon>Vertebrata</taxon>
        <taxon>Euteleostomi</taxon>
        <taxon>Actinopterygii</taxon>
        <taxon>Neopterygii</taxon>
        <taxon>Teleostei</taxon>
        <taxon>Neoteleostei</taxon>
        <taxon>Acanthomorphata</taxon>
        <taxon>Ovalentaria</taxon>
        <taxon>Atherinomorphae</taxon>
        <taxon>Cyprinodontiformes</taxon>
        <taxon>Cyprinodontidae</taxon>
        <taxon>Cyprinodon</taxon>
    </lineage>
</organism>
<evidence type="ECO:0000259" key="3">
    <source>
        <dbReference type="PROSITE" id="PS50835"/>
    </source>
</evidence>
<dbReference type="AlphaFoldDB" id="A0A3Q2DDR7"/>
<evidence type="ECO:0000256" key="1">
    <source>
        <dbReference type="SAM" id="Phobius"/>
    </source>
</evidence>
<keyword evidence="1" id="KW-1133">Transmembrane helix</keyword>
<dbReference type="STRING" id="28743.ENSCVAP00000016714"/>
<dbReference type="Gene3D" id="2.60.40.10">
    <property type="entry name" value="Immunoglobulins"/>
    <property type="match status" value="1"/>
</dbReference>
<dbReference type="Proteomes" id="UP000265020">
    <property type="component" value="Unassembled WGS sequence"/>
</dbReference>
<feature type="domain" description="Ig-like" evidence="3">
    <location>
        <begin position="3"/>
        <end position="107"/>
    </location>
</feature>
<evidence type="ECO:0000256" key="2">
    <source>
        <dbReference type="SAM" id="SignalP"/>
    </source>
</evidence>
<dbReference type="SUPFAM" id="SSF48726">
    <property type="entry name" value="Immunoglobulin"/>
    <property type="match status" value="1"/>
</dbReference>
<accession>A0A3Q2DDR7</accession>
<reference evidence="4" key="1">
    <citation type="submission" date="2025-08" db="UniProtKB">
        <authorList>
            <consortium name="Ensembl"/>
        </authorList>
    </citation>
    <scope>IDENTIFICATION</scope>
</reference>
<dbReference type="InterPro" id="IPR036179">
    <property type="entry name" value="Ig-like_dom_sf"/>
</dbReference>
<name>A0A3Q2DDR7_CYPVA</name>
<protein>
    <recommendedName>
        <fullName evidence="3">Ig-like domain-containing protein</fullName>
    </recommendedName>
</protein>
<feature type="chain" id="PRO_5018673465" description="Ig-like domain-containing protein" evidence="2">
    <location>
        <begin position="22"/>
        <end position="204"/>
    </location>
</feature>
<keyword evidence="2" id="KW-0732">Signal</keyword>
<evidence type="ECO:0000313" key="5">
    <source>
        <dbReference type="Proteomes" id="UP000265020"/>
    </source>
</evidence>
<feature type="signal peptide" evidence="2">
    <location>
        <begin position="1"/>
        <end position="21"/>
    </location>
</feature>
<dbReference type="InterPro" id="IPR007110">
    <property type="entry name" value="Ig-like_dom"/>
</dbReference>
<keyword evidence="1" id="KW-0812">Transmembrane</keyword>
<proteinExistence type="predicted"/>
<dbReference type="Ensembl" id="ENSCVAT00000032023.1">
    <property type="protein sequence ID" value="ENSCVAP00000016714.1"/>
    <property type="gene ID" value="ENSCVAG00000019713.1"/>
</dbReference>
<dbReference type="GeneTree" id="ENSGT01030000234530"/>
<dbReference type="InterPro" id="IPR013783">
    <property type="entry name" value="Ig-like_fold"/>
</dbReference>
<feature type="transmembrane region" description="Helical" evidence="1">
    <location>
        <begin position="161"/>
        <end position="185"/>
    </location>
</feature>
<evidence type="ECO:0000313" key="4">
    <source>
        <dbReference type="Ensembl" id="ENSCVAP00000016714.1"/>
    </source>
</evidence>
<dbReference type="PROSITE" id="PS50835">
    <property type="entry name" value="IG_LIKE"/>
    <property type="match status" value="1"/>
</dbReference>